<name>A0ABP7MQT2_9GAMM</name>
<evidence type="ECO:0000256" key="7">
    <source>
        <dbReference type="ARBA" id="ARBA00048576"/>
    </source>
</evidence>
<dbReference type="RefSeq" id="WP_344798981.1">
    <property type="nucleotide sequence ID" value="NZ_BAABBN010000007.1"/>
</dbReference>
<sequence>MEFIEGISPNLPEHLRSDLFKYRYNVFVEQLGWELDTPHGREIDQFDHDETLYVIARNDRKDVIGCARLLPTTSPYLLEEVFPELLNGLPIPKSSDVWELSRFTSMDIANGPLVKNAQFSTEVTLDLLKHSIRCAQQYGAKRIISVSPIGIERLLRKAGIKAHRAGPPKIIDGYPLIACWIECDQDVLTA</sequence>
<keyword evidence="5 9" id="KW-0949">S-adenosyl-L-methionine</keyword>
<dbReference type="Gene3D" id="3.40.630.30">
    <property type="match status" value="1"/>
</dbReference>
<dbReference type="InterPro" id="IPR016181">
    <property type="entry name" value="Acyl_CoA_acyltransferase"/>
</dbReference>
<dbReference type="PANTHER" id="PTHR39322">
    <property type="entry name" value="ACYL-HOMOSERINE-LACTONE SYNTHASE"/>
    <property type="match status" value="1"/>
</dbReference>
<evidence type="ECO:0000256" key="6">
    <source>
        <dbReference type="ARBA" id="ARBA00022929"/>
    </source>
</evidence>
<organism evidence="10 11">
    <name type="scientific">Litoribacillus peritrichatus</name>
    <dbReference type="NCBI Taxonomy" id="718191"/>
    <lineage>
        <taxon>Bacteria</taxon>
        <taxon>Pseudomonadati</taxon>
        <taxon>Pseudomonadota</taxon>
        <taxon>Gammaproteobacteria</taxon>
        <taxon>Oceanospirillales</taxon>
        <taxon>Oceanospirillaceae</taxon>
        <taxon>Litoribacillus</taxon>
    </lineage>
</organism>
<evidence type="ECO:0000313" key="10">
    <source>
        <dbReference type="EMBL" id="GAA3928398.1"/>
    </source>
</evidence>
<evidence type="ECO:0000313" key="11">
    <source>
        <dbReference type="Proteomes" id="UP001501565"/>
    </source>
</evidence>
<dbReference type="Pfam" id="PF00765">
    <property type="entry name" value="Autoind_synth"/>
    <property type="match status" value="1"/>
</dbReference>
<evidence type="ECO:0000256" key="8">
    <source>
        <dbReference type="PROSITE-ProRule" id="PRU00533"/>
    </source>
</evidence>
<evidence type="ECO:0000256" key="3">
    <source>
        <dbReference type="ARBA" id="ARBA00022654"/>
    </source>
</evidence>
<dbReference type="InterPro" id="IPR001690">
    <property type="entry name" value="Autoind_synthase"/>
</dbReference>
<evidence type="ECO:0000256" key="2">
    <source>
        <dbReference type="ARBA" id="ARBA00018768"/>
    </source>
</evidence>
<comment type="caution">
    <text evidence="10">The sequence shown here is derived from an EMBL/GenBank/DDBJ whole genome shotgun (WGS) entry which is preliminary data.</text>
</comment>
<dbReference type="InterPro" id="IPR018311">
    <property type="entry name" value="Autoind_synth_CS"/>
</dbReference>
<keyword evidence="11" id="KW-1185">Reference proteome</keyword>
<proteinExistence type="inferred from homology"/>
<comment type="similarity">
    <text evidence="8 9">Belongs to the autoinducer synthase family.</text>
</comment>
<evidence type="ECO:0000256" key="4">
    <source>
        <dbReference type="ARBA" id="ARBA00022679"/>
    </source>
</evidence>
<dbReference type="PANTHER" id="PTHR39322:SF1">
    <property type="entry name" value="ISOVALERYL-HOMOSERINE LACTONE SYNTHASE"/>
    <property type="match status" value="1"/>
</dbReference>
<keyword evidence="6 8" id="KW-0071">Autoinducer synthesis</keyword>
<dbReference type="Proteomes" id="UP001501565">
    <property type="component" value="Unassembled WGS sequence"/>
</dbReference>
<keyword evidence="4 9" id="KW-0808">Transferase</keyword>
<evidence type="ECO:0000256" key="1">
    <source>
        <dbReference type="ARBA" id="ARBA00012340"/>
    </source>
</evidence>
<gene>
    <name evidence="10" type="primary">abaI</name>
    <name evidence="10" type="ORF">GCM10022277_26140</name>
</gene>
<keyword evidence="3 8" id="KW-0673">Quorum sensing</keyword>
<dbReference type="PROSITE" id="PS00949">
    <property type="entry name" value="AUTOINDUCER_SYNTH_1"/>
    <property type="match status" value="1"/>
</dbReference>
<dbReference type="SUPFAM" id="SSF55729">
    <property type="entry name" value="Acyl-CoA N-acyltransferases (Nat)"/>
    <property type="match status" value="1"/>
</dbReference>
<accession>A0ABP7MQT2</accession>
<reference evidence="11" key="1">
    <citation type="journal article" date="2019" name="Int. J. Syst. Evol. Microbiol.">
        <title>The Global Catalogue of Microorganisms (GCM) 10K type strain sequencing project: providing services to taxonomists for standard genome sequencing and annotation.</title>
        <authorList>
            <consortium name="The Broad Institute Genomics Platform"/>
            <consortium name="The Broad Institute Genome Sequencing Center for Infectious Disease"/>
            <person name="Wu L."/>
            <person name="Ma J."/>
        </authorList>
    </citation>
    <scope>NUCLEOTIDE SEQUENCE [LARGE SCALE GENOMIC DNA]</scope>
    <source>
        <strain evidence="11">JCM 17551</strain>
    </source>
</reference>
<dbReference type="PRINTS" id="PR01549">
    <property type="entry name" value="AUTOINDCRSYN"/>
</dbReference>
<dbReference type="EC" id="2.3.1.184" evidence="1 9"/>
<protein>
    <recommendedName>
        <fullName evidence="2 9">Acyl-homoserine-lactone synthase</fullName>
        <ecNumber evidence="1 9">2.3.1.184</ecNumber>
    </recommendedName>
    <alternativeName>
        <fullName evidence="9">Autoinducer synthesis protein</fullName>
    </alternativeName>
</protein>
<dbReference type="EMBL" id="BAABBN010000007">
    <property type="protein sequence ID" value="GAA3928398.1"/>
    <property type="molecule type" value="Genomic_DNA"/>
</dbReference>
<evidence type="ECO:0000256" key="9">
    <source>
        <dbReference type="RuleBase" id="RU361135"/>
    </source>
</evidence>
<evidence type="ECO:0000256" key="5">
    <source>
        <dbReference type="ARBA" id="ARBA00022691"/>
    </source>
</evidence>
<dbReference type="PROSITE" id="PS51187">
    <property type="entry name" value="AUTOINDUCER_SYNTH_2"/>
    <property type="match status" value="1"/>
</dbReference>
<comment type="catalytic activity">
    <reaction evidence="7 9">
        <text>a fatty acyl-[ACP] + S-adenosyl-L-methionine = an N-acyl-L-homoserine lactone + S-methyl-5'-thioadenosine + holo-[ACP] + H(+)</text>
        <dbReference type="Rhea" id="RHEA:10096"/>
        <dbReference type="Rhea" id="RHEA-COMP:9685"/>
        <dbReference type="Rhea" id="RHEA-COMP:14125"/>
        <dbReference type="ChEBI" id="CHEBI:15378"/>
        <dbReference type="ChEBI" id="CHEBI:17509"/>
        <dbReference type="ChEBI" id="CHEBI:55474"/>
        <dbReference type="ChEBI" id="CHEBI:59789"/>
        <dbReference type="ChEBI" id="CHEBI:64479"/>
        <dbReference type="ChEBI" id="CHEBI:138651"/>
        <dbReference type="EC" id="2.3.1.184"/>
    </reaction>
</comment>